<dbReference type="InterPro" id="IPR003509">
    <property type="entry name" value="UPF0102_YraN-like"/>
</dbReference>
<proteinExistence type="inferred from homology"/>
<evidence type="ECO:0000256" key="2">
    <source>
        <dbReference type="HAMAP-Rule" id="MF_00048"/>
    </source>
</evidence>
<dbReference type="CDD" id="cd20736">
    <property type="entry name" value="PoNe_Nuclease"/>
    <property type="match status" value="1"/>
</dbReference>
<reference evidence="3 4" key="1">
    <citation type="submission" date="2021-04" db="EMBL/GenBank/DDBJ databases">
        <title>Ruania sp. nov., isolated from sandy soil of mangrove forest.</title>
        <authorList>
            <person name="Ge X."/>
            <person name="Huang R."/>
            <person name="Liu W."/>
        </authorList>
    </citation>
    <scope>NUCLEOTIDE SEQUENCE [LARGE SCALE GENOMIC DNA]</scope>
    <source>
        <strain evidence="3 4">N2-46</strain>
    </source>
</reference>
<evidence type="ECO:0000313" key="3">
    <source>
        <dbReference type="EMBL" id="MBZ2195979.1"/>
    </source>
</evidence>
<keyword evidence="4" id="KW-1185">Reference proteome</keyword>
<accession>A0ABS7S6J3</accession>
<dbReference type="InterPro" id="IPR011856">
    <property type="entry name" value="tRNA_endonuc-like_dom_sf"/>
</dbReference>
<evidence type="ECO:0000256" key="1">
    <source>
        <dbReference type="ARBA" id="ARBA00006738"/>
    </source>
</evidence>
<protein>
    <recommendedName>
        <fullName evidence="2">UPF0102 protein KCQ71_07430</fullName>
    </recommendedName>
</protein>
<dbReference type="Proteomes" id="UP000826651">
    <property type="component" value="Unassembled WGS sequence"/>
</dbReference>
<dbReference type="InterPro" id="IPR011335">
    <property type="entry name" value="Restrct_endonuc-II-like"/>
</dbReference>
<dbReference type="PANTHER" id="PTHR34039">
    <property type="entry name" value="UPF0102 PROTEIN YRAN"/>
    <property type="match status" value="1"/>
</dbReference>
<comment type="caution">
    <text evidence="3">The sequence shown here is derived from an EMBL/GenBank/DDBJ whole genome shotgun (WGS) entry which is preliminary data.</text>
</comment>
<organism evidence="3 4">
    <name type="scientific">Occultella gossypii</name>
    <dbReference type="NCBI Taxonomy" id="2800820"/>
    <lineage>
        <taxon>Bacteria</taxon>
        <taxon>Bacillati</taxon>
        <taxon>Actinomycetota</taxon>
        <taxon>Actinomycetes</taxon>
        <taxon>Micrococcales</taxon>
        <taxon>Ruaniaceae</taxon>
        <taxon>Occultella</taxon>
    </lineage>
</organism>
<evidence type="ECO:0000313" key="4">
    <source>
        <dbReference type="Proteomes" id="UP000826651"/>
    </source>
</evidence>
<dbReference type="Pfam" id="PF02021">
    <property type="entry name" value="UPF0102"/>
    <property type="match status" value="1"/>
</dbReference>
<dbReference type="PANTHER" id="PTHR34039:SF1">
    <property type="entry name" value="UPF0102 PROTEIN YRAN"/>
    <property type="match status" value="1"/>
</dbReference>
<name>A0ABS7S6J3_9MICO</name>
<dbReference type="SUPFAM" id="SSF52980">
    <property type="entry name" value="Restriction endonuclease-like"/>
    <property type="match status" value="1"/>
</dbReference>
<sequence length="121" mass="13571">MVAMLAKDGVGRSGELRARRWLERQGYEVLDTNWRCPAGEIDIVARDGDDVVIVEVKTRTSLSFGHPAEAVDRAKLARLRRLAGLWLAEHPTRTAGVRIDVIAIWHPTGERPRLEHLRGVS</sequence>
<dbReference type="NCBIfam" id="NF009154">
    <property type="entry name" value="PRK12497.3-3"/>
    <property type="match status" value="1"/>
</dbReference>
<dbReference type="NCBIfam" id="TIGR00252">
    <property type="entry name" value="YraN family protein"/>
    <property type="match status" value="1"/>
</dbReference>
<comment type="similarity">
    <text evidence="1 2">Belongs to the UPF0102 family.</text>
</comment>
<dbReference type="EMBL" id="JAGSHT010000007">
    <property type="protein sequence ID" value="MBZ2195979.1"/>
    <property type="molecule type" value="Genomic_DNA"/>
</dbReference>
<dbReference type="HAMAP" id="MF_00048">
    <property type="entry name" value="UPF0102"/>
    <property type="match status" value="1"/>
</dbReference>
<dbReference type="NCBIfam" id="NF009150">
    <property type="entry name" value="PRK12497.1-3"/>
    <property type="match status" value="1"/>
</dbReference>
<gene>
    <name evidence="3" type="ORF">KCQ71_07430</name>
</gene>
<dbReference type="RefSeq" id="WP_223404415.1">
    <property type="nucleotide sequence ID" value="NZ_JAGSHT010000007.1"/>
</dbReference>
<dbReference type="Gene3D" id="3.40.1350.10">
    <property type="match status" value="1"/>
</dbReference>